<comment type="function">
    <text evidence="6 7">Associates with the EF-Tu.GDP complex and induces the exchange of GDP to GTP. It remains bound to the aminoacyl-tRNA.EF-Tu.GTP complex up to the GTP hydrolysis stage on the ribosome.</text>
</comment>
<comment type="similarity">
    <text evidence="1 6 7">Belongs to the EF-Ts family.</text>
</comment>
<evidence type="ECO:0000256" key="1">
    <source>
        <dbReference type="ARBA" id="ARBA00005532"/>
    </source>
</evidence>
<name>A0A520MAV4_9GAMM</name>
<evidence type="ECO:0000256" key="5">
    <source>
        <dbReference type="ARBA" id="ARBA00022917"/>
    </source>
</evidence>
<keyword evidence="3 6" id="KW-0963">Cytoplasm</keyword>
<dbReference type="Gene3D" id="3.30.479.20">
    <property type="entry name" value="Elongation factor Ts, dimerisation domain"/>
    <property type="match status" value="2"/>
</dbReference>
<dbReference type="GO" id="GO:0003746">
    <property type="term" value="F:translation elongation factor activity"/>
    <property type="evidence" value="ECO:0007669"/>
    <property type="project" value="UniProtKB-UniRule"/>
</dbReference>
<dbReference type="InterPro" id="IPR001816">
    <property type="entry name" value="Transl_elong_EFTs/EF1B"/>
</dbReference>
<protein>
    <recommendedName>
        <fullName evidence="2 6">Elongation factor Ts</fullName>
        <shortName evidence="6">EF-Ts</shortName>
    </recommendedName>
</protein>
<comment type="caution">
    <text evidence="6">Lacks conserved residue(s) required for the propagation of feature annotation.</text>
</comment>
<dbReference type="GO" id="GO:0005737">
    <property type="term" value="C:cytoplasm"/>
    <property type="evidence" value="ECO:0007669"/>
    <property type="project" value="UniProtKB-SubCell"/>
</dbReference>
<dbReference type="PROSITE" id="PS01126">
    <property type="entry name" value="EF_TS_1"/>
    <property type="match status" value="1"/>
</dbReference>
<dbReference type="Gene3D" id="1.10.286.20">
    <property type="match status" value="1"/>
</dbReference>
<dbReference type="InterPro" id="IPR009060">
    <property type="entry name" value="UBA-like_sf"/>
</dbReference>
<dbReference type="SUPFAM" id="SSF54713">
    <property type="entry name" value="Elongation factor Ts (EF-Ts), dimerisation domain"/>
    <property type="match status" value="2"/>
</dbReference>
<dbReference type="InterPro" id="IPR015940">
    <property type="entry name" value="UBA"/>
</dbReference>
<dbReference type="Proteomes" id="UP000318359">
    <property type="component" value="Unassembled WGS sequence"/>
</dbReference>
<dbReference type="FunFam" id="1.10.286.20:FF:000001">
    <property type="entry name" value="Elongation factor Ts"/>
    <property type="match status" value="1"/>
</dbReference>
<evidence type="ECO:0000256" key="6">
    <source>
        <dbReference type="HAMAP-Rule" id="MF_00050"/>
    </source>
</evidence>
<accession>A0A520MAV4</accession>
<organism evidence="10 11">
    <name type="scientific">SAR86 cluster bacterium</name>
    <dbReference type="NCBI Taxonomy" id="2030880"/>
    <lineage>
        <taxon>Bacteria</taxon>
        <taxon>Pseudomonadati</taxon>
        <taxon>Pseudomonadota</taxon>
        <taxon>Gammaproteobacteria</taxon>
        <taxon>SAR86 cluster</taxon>
    </lineage>
</organism>
<keyword evidence="5 6" id="KW-0648">Protein biosynthesis</keyword>
<dbReference type="FunFam" id="1.10.8.10:FF:000001">
    <property type="entry name" value="Elongation factor Ts"/>
    <property type="match status" value="1"/>
</dbReference>
<gene>
    <name evidence="6" type="primary">tsf</name>
    <name evidence="10" type="ORF">EVB00_01115</name>
</gene>
<dbReference type="PROSITE" id="PS01127">
    <property type="entry name" value="EF_TS_2"/>
    <property type="match status" value="1"/>
</dbReference>
<reference evidence="10 11" key="1">
    <citation type="submission" date="2019-02" db="EMBL/GenBank/DDBJ databases">
        <title>Prokaryotic population dynamics and viral predation in marine succession experiment using metagenomics: the confinement effect.</title>
        <authorList>
            <person name="Haro-Moreno J.M."/>
            <person name="Rodriguez-Valera F."/>
            <person name="Lopez-Perez M."/>
        </authorList>
    </citation>
    <scope>NUCLEOTIDE SEQUENCE [LARGE SCALE GENOMIC DNA]</scope>
    <source>
        <strain evidence="10">MED-G167</strain>
    </source>
</reference>
<feature type="domain" description="UBA" evidence="9">
    <location>
        <begin position="4"/>
        <end position="42"/>
    </location>
</feature>
<dbReference type="PANTHER" id="PTHR11741:SF0">
    <property type="entry name" value="ELONGATION FACTOR TS, MITOCHONDRIAL"/>
    <property type="match status" value="1"/>
</dbReference>
<comment type="caution">
    <text evidence="10">The sequence shown here is derived from an EMBL/GenBank/DDBJ whole genome shotgun (WGS) entry which is preliminary data.</text>
</comment>
<dbReference type="InterPro" id="IPR018101">
    <property type="entry name" value="Transl_elong_Ts_CS"/>
</dbReference>
<evidence type="ECO:0000256" key="2">
    <source>
        <dbReference type="ARBA" id="ARBA00016956"/>
    </source>
</evidence>
<dbReference type="EMBL" id="SHBM01000009">
    <property type="protein sequence ID" value="RZO18356.1"/>
    <property type="molecule type" value="Genomic_DNA"/>
</dbReference>
<dbReference type="SMART" id="SM00165">
    <property type="entry name" value="UBA"/>
    <property type="match status" value="1"/>
</dbReference>
<dbReference type="Gene3D" id="1.10.8.10">
    <property type="entry name" value="DNA helicase RuvA subunit, C-terminal domain"/>
    <property type="match status" value="1"/>
</dbReference>
<evidence type="ECO:0000256" key="8">
    <source>
        <dbReference type="RuleBase" id="RU000643"/>
    </source>
</evidence>
<proteinExistence type="inferred from homology"/>
<dbReference type="Pfam" id="PF00889">
    <property type="entry name" value="EF_TS"/>
    <property type="match status" value="1"/>
</dbReference>
<dbReference type="InterPro" id="IPR014039">
    <property type="entry name" value="Transl_elong_EFTs/EF1B_dimer"/>
</dbReference>
<sequence length="285" mass="31392">MEIKASQVKELRDMSGVAMMECKKALVECEGDLEKALDLLRSNSSLKAEKKATRVAADGLIRIIKNNDYATIVEINSETDFAAKDAGFLAFADEVSSFISENKIKDISELSSGELEDKRLSLIQTIGENIQLRRIHTIDFDSSMSVGSYLHSDGKLATLVVIDSSDEELAKDIAMHVAASNPLCKSPNEIDKDILEREKSIFEAQAKESGKDEAIMGKMIEGKIKKFLAEVSLTSQSFIKDPDLTVEKLLSEKGADVVDYIRFKVGEGIEVESKSFADEVAEQLK</sequence>
<dbReference type="NCBIfam" id="TIGR00116">
    <property type="entry name" value="tsf"/>
    <property type="match status" value="1"/>
</dbReference>
<evidence type="ECO:0000256" key="7">
    <source>
        <dbReference type="RuleBase" id="RU000642"/>
    </source>
</evidence>
<evidence type="ECO:0000313" key="11">
    <source>
        <dbReference type="Proteomes" id="UP000318359"/>
    </source>
</evidence>
<keyword evidence="4 6" id="KW-0251">Elongation factor</keyword>
<dbReference type="CDD" id="cd14275">
    <property type="entry name" value="UBA_EF-Ts"/>
    <property type="match status" value="1"/>
</dbReference>
<dbReference type="InterPro" id="IPR036402">
    <property type="entry name" value="EF-Ts_dimer_sf"/>
</dbReference>
<dbReference type="PANTHER" id="PTHR11741">
    <property type="entry name" value="ELONGATION FACTOR TS"/>
    <property type="match status" value="1"/>
</dbReference>
<dbReference type="HAMAP" id="MF_00050">
    <property type="entry name" value="EF_Ts"/>
    <property type="match status" value="1"/>
</dbReference>
<evidence type="ECO:0000313" key="10">
    <source>
        <dbReference type="EMBL" id="RZO18356.1"/>
    </source>
</evidence>
<evidence type="ECO:0000256" key="3">
    <source>
        <dbReference type="ARBA" id="ARBA00022490"/>
    </source>
</evidence>
<dbReference type="SUPFAM" id="SSF46934">
    <property type="entry name" value="UBA-like"/>
    <property type="match status" value="1"/>
</dbReference>
<dbReference type="AlphaFoldDB" id="A0A520MAV4"/>
<evidence type="ECO:0000256" key="4">
    <source>
        <dbReference type="ARBA" id="ARBA00022768"/>
    </source>
</evidence>
<comment type="subcellular location">
    <subcellularLocation>
        <location evidence="6 8">Cytoplasm</location>
    </subcellularLocation>
</comment>
<evidence type="ECO:0000259" key="9">
    <source>
        <dbReference type="SMART" id="SM00165"/>
    </source>
</evidence>